<gene>
    <name evidence="1" type="ORF">J2Z37_003382</name>
</gene>
<evidence type="ECO:0000313" key="2">
    <source>
        <dbReference type="Proteomes" id="UP001519343"/>
    </source>
</evidence>
<name>A0ABS4GT09_9BACL</name>
<dbReference type="EMBL" id="JAGGKT010000010">
    <property type="protein sequence ID" value="MBP1933369.1"/>
    <property type="molecule type" value="Genomic_DNA"/>
</dbReference>
<evidence type="ECO:0008006" key="3">
    <source>
        <dbReference type="Google" id="ProtNLM"/>
    </source>
</evidence>
<dbReference type="PROSITE" id="PS51257">
    <property type="entry name" value="PROKAR_LIPOPROTEIN"/>
    <property type="match status" value="1"/>
</dbReference>
<reference evidence="1 2" key="1">
    <citation type="submission" date="2021-03" db="EMBL/GenBank/DDBJ databases">
        <title>Genomic Encyclopedia of Type Strains, Phase IV (KMG-IV): sequencing the most valuable type-strain genomes for metagenomic binning, comparative biology and taxonomic classification.</title>
        <authorList>
            <person name="Goeker M."/>
        </authorList>
    </citation>
    <scope>NUCLEOTIDE SEQUENCE [LARGE SCALE GENOMIC DNA]</scope>
    <source>
        <strain evidence="1 2">DSM 24738</strain>
    </source>
</reference>
<protein>
    <recommendedName>
        <fullName evidence="3">Lipoprotein</fullName>
    </recommendedName>
</protein>
<keyword evidence="2" id="KW-1185">Reference proteome</keyword>
<accession>A0ABS4GT09</accession>
<proteinExistence type="predicted"/>
<organism evidence="1 2">
    <name type="scientific">Ammoniphilus resinae</name>
    <dbReference type="NCBI Taxonomy" id="861532"/>
    <lineage>
        <taxon>Bacteria</taxon>
        <taxon>Bacillati</taxon>
        <taxon>Bacillota</taxon>
        <taxon>Bacilli</taxon>
        <taxon>Bacillales</taxon>
        <taxon>Paenibacillaceae</taxon>
        <taxon>Aneurinibacillus group</taxon>
        <taxon>Ammoniphilus</taxon>
    </lineage>
</organism>
<dbReference type="RefSeq" id="WP_209811374.1">
    <property type="nucleotide sequence ID" value="NZ_JAGGKT010000010.1"/>
</dbReference>
<comment type="caution">
    <text evidence="1">The sequence shown here is derived from an EMBL/GenBank/DDBJ whole genome shotgun (WGS) entry which is preliminary data.</text>
</comment>
<evidence type="ECO:0000313" key="1">
    <source>
        <dbReference type="EMBL" id="MBP1933369.1"/>
    </source>
</evidence>
<dbReference type="Proteomes" id="UP001519343">
    <property type="component" value="Unassembled WGS sequence"/>
</dbReference>
<sequence>MKNVIFFITFITILAGCTLSNNDIVMKQFMEKAPNPESIVVLHKEELNNGIIILYKDESGFRHAFFSEKLGYWNMSGNAELNPKDGFNWTMNNDSNIPIVTFAGVLTNDKIKKVMIKQETLESQAKIIETEQGRIWFTYFDTLENANPDPLKVEALSDSGQIVWKEGIYDGKFFSGVTGK</sequence>